<organism evidence="4 5">
    <name type="scientific">Xylanibacter ruminicola</name>
    <name type="common">Prevotella ruminicola</name>
    <dbReference type="NCBI Taxonomy" id="839"/>
    <lineage>
        <taxon>Bacteria</taxon>
        <taxon>Pseudomonadati</taxon>
        <taxon>Bacteroidota</taxon>
        <taxon>Bacteroidia</taxon>
        <taxon>Bacteroidales</taxon>
        <taxon>Prevotellaceae</taxon>
        <taxon>Xylanibacter</taxon>
    </lineage>
</organism>
<dbReference type="Gene3D" id="3.90.400.10">
    <property type="entry name" value="Oligo-1,6-glucosidase, Domain 2"/>
    <property type="match status" value="1"/>
</dbReference>
<gene>
    <name evidence="4" type="ORF">SAMN05216463_10973</name>
</gene>
<reference evidence="4 5" key="1">
    <citation type="submission" date="2016-11" db="EMBL/GenBank/DDBJ databases">
        <authorList>
            <person name="Jaros S."/>
            <person name="Januszkiewicz K."/>
            <person name="Wedrychowicz H."/>
        </authorList>
    </citation>
    <scope>NUCLEOTIDE SEQUENCE [LARGE SCALE GENOMIC DNA]</scope>
    <source>
        <strain evidence="4 5">KHT3</strain>
    </source>
</reference>
<dbReference type="SUPFAM" id="SSF51445">
    <property type="entry name" value="(Trans)glycosidases"/>
    <property type="match status" value="1"/>
</dbReference>
<dbReference type="GO" id="GO:0009313">
    <property type="term" value="P:oligosaccharide catabolic process"/>
    <property type="evidence" value="ECO:0007669"/>
    <property type="project" value="TreeGrafter"/>
</dbReference>
<evidence type="ECO:0000256" key="2">
    <source>
        <dbReference type="SAM" id="SignalP"/>
    </source>
</evidence>
<feature type="signal peptide" evidence="2">
    <location>
        <begin position="1"/>
        <end position="20"/>
    </location>
</feature>
<accession>A0A1M6UHM5</accession>
<proteinExistence type="inferred from homology"/>
<evidence type="ECO:0000313" key="5">
    <source>
        <dbReference type="Proteomes" id="UP000184130"/>
    </source>
</evidence>
<keyword evidence="2" id="KW-0732">Signal</keyword>
<protein>
    <submittedName>
        <fullName evidence="4">Trehalose synthase</fullName>
    </submittedName>
</protein>
<dbReference type="Pfam" id="PF00128">
    <property type="entry name" value="Alpha-amylase"/>
    <property type="match status" value="1"/>
</dbReference>
<dbReference type="PANTHER" id="PTHR10357:SF179">
    <property type="entry name" value="NEUTRAL AND BASIC AMINO ACID TRANSPORT PROTEIN RBAT"/>
    <property type="match status" value="1"/>
</dbReference>
<dbReference type="InterPro" id="IPR013780">
    <property type="entry name" value="Glyco_hydro_b"/>
</dbReference>
<sequence>MMKRLLLSLVTIAGAFTLQAQTITGKYEIPKVPDWAKNAVFYQIYPQTFCDSDGDGIGDLKGIISKLDYVKSLGVDAIWFNPFFDSPFNDAGYDIRDYYKIAPRYGTNDDAKKLFEEAHKRGMHVIFDYVISYTAIDHPWFVQSQKQEKNKYSNYYIWTETNWVDPPFEFAGQFVKGYGQRNGQFMRNFYWCQPALNFGFANPDPKQKWQLPTNHPDVMAMREDLKNVLRFWMDMGCDGFRADMAGALVKTRRVRGNEQFFNTNENETKLFWREIRQLLEKEYPQGFMVAEWSYPADALDNCFHVDFFHWFKGYNDLFQKESWRILNGVSEGHSYFDAEGKGDIKEFLASYMDQYNKTLGKGYISLPMGNHDNARLGNKRTDKELEIIYAFGFTMPGVPFLYYGNEIGMRQLPTSWPQVEGAYQPRNGARTPMQWSKDKNLGFSTGDADKLYLPVDPAPDAPNVAEQEKNPNSLLNKTRQLIALHHSEPALADYAEFVPLYPTGDGDPYPFVYARAAGKDVVLVMLNPRAKASDATFSINVKFKKTKVLAGDRFTILHNKKAGNMTIHMPATSYAVVKLL</sequence>
<dbReference type="InterPro" id="IPR017853">
    <property type="entry name" value="GH"/>
</dbReference>
<evidence type="ECO:0000256" key="1">
    <source>
        <dbReference type="ARBA" id="ARBA00008061"/>
    </source>
</evidence>
<dbReference type="RefSeq" id="WP_081373140.1">
    <property type="nucleotide sequence ID" value="NZ_FRBD01000009.1"/>
</dbReference>
<dbReference type="EMBL" id="FRBD01000009">
    <property type="protein sequence ID" value="SHK68679.1"/>
    <property type="molecule type" value="Genomic_DNA"/>
</dbReference>
<dbReference type="SMART" id="SM00642">
    <property type="entry name" value="Aamy"/>
    <property type="match status" value="1"/>
</dbReference>
<dbReference type="OrthoDB" id="9805159at2"/>
<evidence type="ECO:0000313" key="4">
    <source>
        <dbReference type="EMBL" id="SHK68679.1"/>
    </source>
</evidence>
<evidence type="ECO:0000259" key="3">
    <source>
        <dbReference type="SMART" id="SM00642"/>
    </source>
</evidence>
<name>A0A1M6UHM5_XYLRU</name>
<comment type="similarity">
    <text evidence="1">Belongs to the glycosyl hydrolase 13 family.</text>
</comment>
<dbReference type="InterPro" id="IPR006047">
    <property type="entry name" value="GH13_cat_dom"/>
</dbReference>
<dbReference type="GO" id="GO:0004556">
    <property type="term" value="F:alpha-amylase activity"/>
    <property type="evidence" value="ECO:0007669"/>
    <property type="project" value="TreeGrafter"/>
</dbReference>
<dbReference type="AlphaFoldDB" id="A0A1M6UHM5"/>
<dbReference type="PANTHER" id="PTHR10357">
    <property type="entry name" value="ALPHA-AMYLASE FAMILY MEMBER"/>
    <property type="match status" value="1"/>
</dbReference>
<dbReference type="Gene3D" id="2.60.40.1180">
    <property type="entry name" value="Golgi alpha-mannosidase II"/>
    <property type="match status" value="1"/>
</dbReference>
<feature type="chain" id="PRO_5012387164" evidence="2">
    <location>
        <begin position="21"/>
        <end position="580"/>
    </location>
</feature>
<dbReference type="Gene3D" id="3.20.20.80">
    <property type="entry name" value="Glycosidases"/>
    <property type="match status" value="1"/>
</dbReference>
<feature type="domain" description="Glycosyl hydrolase family 13 catalytic" evidence="3">
    <location>
        <begin position="43"/>
        <end position="430"/>
    </location>
</feature>
<dbReference type="InterPro" id="IPR045857">
    <property type="entry name" value="O16G_dom_2"/>
</dbReference>
<dbReference type="Proteomes" id="UP000184130">
    <property type="component" value="Unassembled WGS sequence"/>
</dbReference>